<evidence type="ECO:0000313" key="1">
    <source>
        <dbReference type="EMBL" id="KAJ6989767.1"/>
    </source>
</evidence>
<accession>A0AAD6QG45</accession>
<gene>
    <name evidence="1" type="ORF">NC653_018308</name>
</gene>
<dbReference type="AlphaFoldDB" id="A0AAD6QG45"/>
<protein>
    <submittedName>
        <fullName evidence="1">Uncharacterized protein</fullName>
    </submittedName>
</protein>
<evidence type="ECO:0000313" key="2">
    <source>
        <dbReference type="Proteomes" id="UP001164929"/>
    </source>
</evidence>
<keyword evidence="2" id="KW-1185">Reference proteome</keyword>
<reference evidence="1" key="1">
    <citation type="journal article" date="2023" name="Mol. Ecol. Resour.">
        <title>Chromosome-level genome assembly of a triploid poplar Populus alba 'Berolinensis'.</title>
        <authorList>
            <person name="Chen S."/>
            <person name="Yu Y."/>
            <person name="Wang X."/>
            <person name="Wang S."/>
            <person name="Zhang T."/>
            <person name="Zhou Y."/>
            <person name="He R."/>
            <person name="Meng N."/>
            <person name="Wang Y."/>
            <person name="Liu W."/>
            <person name="Liu Z."/>
            <person name="Liu J."/>
            <person name="Guo Q."/>
            <person name="Huang H."/>
            <person name="Sederoff R.R."/>
            <person name="Wang G."/>
            <person name="Qu G."/>
            <person name="Chen S."/>
        </authorList>
    </citation>
    <scope>NUCLEOTIDE SEQUENCE</scope>
    <source>
        <strain evidence="1">SC-2020</strain>
    </source>
</reference>
<sequence>MYSKSKIQGYTIPRIKEDSYVVP</sequence>
<organism evidence="1 2">
    <name type="scientific">Populus alba x Populus x berolinensis</name>
    <dbReference type="NCBI Taxonomy" id="444605"/>
    <lineage>
        <taxon>Eukaryota</taxon>
        <taxon>Viridiplantae</taxon>
        <taxon>Streptophyta</taxon>
        <taxon>Embryophyta</taxon>
        <taxon>Tracheophyta</taxon>
        <taxon>Spermatophyta</taxon>
        <taxon>Magnoliopsida</taxon>
        <taxon>eudicotyledons</taxon>
        <taxon>Gunneridae</taxon>
        <taxon>Pentapetalae</taxon>
        <taxon>rosids</taxon>
        <taxon>fabids</taxon>
        <taxon>Malpighiales</taxon>
        <taxon>Salicaceae</taxon>
        <taxon>Saliceae</taxon>
        <taxon>Populus</taxon>
    </lineage>
</organism>
<proteinExistence type="predicted"/>
<dbReference type="Proteomes" id="UP001164929">
    <property type="component" value="Chromosome 7"/>
</dbReference>
<name>A0AAD6QG45_9ROSI</name>
<dbReference type="EMBL" id="JAQIZT010000007">
    <property type="protein sequence ID" value="KAJ6989767.1"/>
    <property type="molecule type" value="Genomic_DNA"/>
</dbReference>
<comment type="caution">
    <text evidence="1">The sequence shown here is derived from an EMBL/GenBank/DDBJ whole genome shotgun (WGS) entry which is preliminary data.</text>
</comment>